<name>A0A6J6N6X4_9ZZZZ</name>
<keyword evidence="1" id="KW-0812">Transmembrane</keyword>
<proteinExistence type="predicted"/>
<accession>A0A6J6N6X4</accession>
<evidence type="ECO:0000313" key="2">
    <source>
        <dbReference type="EMBL" id="CAB4680644.1"/>
    </source>
</evidence>
<dbReference type="EMBL" id="CAEZWV010000034">
    <property type="protein sequence ID" value="CAB4680644.1"/>
    <property type="molecule type" value="Genomic_DNA"/>
</dbReference>
<reference evidence="2" key="1">
    <citation type="submission" date="2020-05" db="EMBL/GenBank/DDBJ databases">
        <authorList>
            <person name="Chiriac C."/>
            <person name="Salcher M."/>
            <person name="Ghai R."/>
            <person name="Kavagutti S V."/>
        </authorList>
    </citation>
    <scope>NUCLEOTIDE SEQUENCE</scope>
</reference>
<dbReference type="AlphaFoldDB" id="A0A6J6N6X4"/>
<feature type="transmembrane region" description="Helical" evidence="1">
    <location>
        <begin position="12"/>
        <end position="31"/>
    </location>
</feature>
<organism evidence="2">
    <name type="scientific">freshwater metagenome</name>
    <dbReference type="NCBI Taxonomy" id="449393"/>
    <lineage>
        <taxon>unclassified sequences</taxon>
        <taxon>metagenomes</taxon>
        <taxon>ecological metagenomes</taxon>
    </lineage>
</organism>
<evidence type="ECO:0000256" key="1">
    <source>
        <dbReference type="SAM" id="Phobius"/>
    </source>
</evidence>
<keyword evidence="1" id="KW-0472">Membrane</keyword>
<sequence>MVSGGNNPETPVPNLIVFFVLLGWMVSIPELTDSSNGKKPPCCPHWRSVFSSVFKELMLSVYTPKGIDTDPLIRNECFLGASGNANGTPQPITTRVSHKLWEFFVVPGNR</sequence>
<gene>
    <name evidence="2" type="ORF">UFOPK2295_01399</name>
</gene>
<protein>
    <submittedName>
        <fullName evidence="2">Unannotated protein</fullName>
    </submittedName>
</protein>
<keyword evidence="1" id="KW-1133">Transmembrane helix</keyword>